<evidence type="ECO:0000313" key="1">
    <source>
        <dbReference type="EMBL" id="GAG06374.1"/>
    </source>
</evidence>
<organism evidence="1">
    <name type="scientific">marine sediment metagenome</name>
    <dbReference type="NCBI Taxonomy" id="412755"/>
    <lineage>
        <taxon>unclassified sequences</taxon>
        <taxon>metagenomes</taxon>
        <taxon>ecological metagenomes</taxon>
    </lineage>
</organism>
<comment type="caution">
    <text evidence="1">The sequence shown here is derived from an EMBL/GenBank/DDBJ whole genome shotgun (WGS) entry which is preliminary data.</text>
</comment>
<protein>
    <recommendedName>
        <fullName evidence="2">IPT/TIG domain-containing protein</fullName>
    </recommendedName>
</protein>
<sequence length="266" mass="29076">SEKTAKSDFEIDGEASITVTPEYGTPGTVLTVKGYNFTQVSGTDVELALMGQETETSCDANGEFTTTITVPPLDFGTEYNVTAEDEKNCWANQTVLVALIVLQLSDYSAPVGSEVMLMGSGFHVSGDWNATFGDMDLITTQNIIGSSTFFSHKFYVPSVASGTYTINVYDVNEDITVGIDFTVTDQAELDVSRVDIPNGYNLTIEGTHFAELNNTETEWYIYNSTDAWLIDGNVTELHGPTPPETDTDGEFTAWYVIPEFLELGSY</sequence>
<accession>X0UKN4</accession>
<reference evidence="1" key="1">
    <citation type="journal article" date="2014" name="Front. Microbiol.">
        <title>High frequency of phylogenetically diverse reductive dehalogenase-homologous genes in deep subseafloor sedimentary metagenomes.</title>
        <authorList>
            <person name="Kawai M."/>
            <person name="Futagami T."/>
            <person name="Toyoda A."/>
            <person name="Takaki Y."/>
            <person name="Nishi S."/>
            <person name="Hori S."/>
            <person name="Arai W."/>
            <person name="Tsubouchi T."/>
            <person name="Morono Y."/>
            <person name="Uchiyama I."/>
            <person name="Ito T."/>
            <person name="Fujiyama A."/>
            <person name="Inagaki F."/>
            <person name="Takami H."/>
        </authorList>
    </citation>
    <scope>NUCLEOTIDE SEQUENCE</scope>
    <source>
        <strain evidence="1">Expedition CK06-06</strain>
    </source>
</reference>
<gene>
    <name evidence="1" type="ORF">S01H1_42387</name>
</gene>
<name>X0UKN4_9ZZZZ</name>
<proteinExistence type="predicted"/>
<dbReference type="EMBL" id="BARS01026956">
    <property type="protein sequence ID" value="GAG06374.1"/>
    <property type="molecule type" value="Genomic_DNA"/>
</dbReference>
<dbReference type="AlphaFoldDB" id="X0UKN4"/>
<feature type="non-terminal residue" evidence="1">
    <location>
        <position position="1"/>
    </location>
</feature>
<evidence type="ECO:0008006" key="2">
    <source>
        <dbReference type="Google" id="ProtNLM"/>
    </source>
</evidence>
<feature type="non-terminal residue" evidence="1">
    <location>
        <position position="266"/>
    </location>
</feature>